<feature type="domain" description="HD" evidence="2">
    <location>
        <begin position="74"/>
        <end position="223"/>
    </location>
</feature>
<evidence type="ECO:0000256" key="1">
    <source>
        <dbReference type="ARBA" id="ARBA00022801"/>
    </source>
</evidence>
<name>U4R4H4_9FIRM</name>
<dbReference type="Pfam" id="PF01966">
    <property type="entry name" value="HD"/>
    <property type="match status" value="1"/>
</dbReference>
<dbReference type="InterPro" id="IPR003607">
    <property type="entry name" value="HD/PDEase_dom"/>
</dbReference>
<dbReference type="SUPFAM" id="SSF109604">
    <property type="entry name" value="HD-domain/PDEase-like"/>
    <property type="match status" value="1"/>
</dbReference>
<protein>
    <submittedName>
        <fullName evidence="3">Deoxyguanosinetriphosphate triphosphohydrolase</fullName>
    </submittedName>
</protein>
<dbReference type="PROSITE" id="PS51831">
    <property type="entry name" value="HD"/>
    <property type="match status" value="1"/>
</dbReference>
<comment type="caution">
    <text evidence="3">The sequence shown here is derived from an EMBL/GenBank/DDBJ whole genome shotgun (WGS) entry which is preliminary data.</text>
</comment>
<dbReference type="STRING" id="1330534.L323_05220"/>
<dbReference type="AlphaFoldDB" id="U4R4H4"/>
<sequence length="381" mass="44104">MVWRQLREQQENLLSPYAARSVNSFGRIINEEKCPIRTDYERDGNRILYSMEFRRLRHKTQVFFNAKNDHICTRMEHVLNVGSIAVTIARTLNLNQDLTYAIALGHDLGHAPFGHSGERVLNKCMKKVNKESGFKHELHSLRVVEKLATRISKEKIHEKCGLNLTFEVKDGIVSHCGENYNEYSLIRDLGKTPQSLRNVKDRGHFPFTLEACIVRLVDKIAYVGRDIEDAVRVNLMNMHDIPMDIRNELGNTNGEIINTLVCDMVENSYGRDCIQLSPEKGQALEKLINENVRLIYKADKITRYEKIAENTLEGLFDSLLNSLSDFERLQTNENKVYRMFYNFIADKAYDKSESDAQKVIDFIAGMTDQFAQSCFEEIYWM</sequence>
<reference evidence="3 4" key="1">
    <citation type="journal article" date="2013" name="Genome Announc.">
        <title>Draft Genome Sequence of the Cellulolytic Bacterium Clostridium papyrosolvens C7 (ATCC 700395).</title>
        <authorList>
            <person name="Zepeda V."/>
            <person name="Dassa B."/>
            <person name="Borovok I."/>
            <person name="Lamed R."/>
            <person name="Bayer E.A."/>
            <person name="Cate J.H."/>
        </authorList>
    </citation>
    <scope>NUCLEOTIDE SEQUENCE [LARGE SCALE GENOMIC DNA]</scope>
    <source>
        <strain evidence="3 4">C7</strain>
    </source>
</reference>
<evidence type="ECO:0000313" key="4">
    <source>
        <dbReference type="Proteomes" id="UP000016860"/>
    </source>
</evidence>
<dbReference type="RefSeq" id="WP_020814635.1">
    <property type="nucleotide sequence ID" value="NZ_ATAY01000020.1"/>
</dbReference>
<evidence type="ECO:0000259" key="2">
    <source>
        <dbReference type="PROSITE" id="PS51831"/>
    </source>
</evidence>
<dbReference type="OrthoDB" id="9803619at2"/>
<organism evidence="3 4">
    <name type="scientific">Ruminiclostridium papyrosolvens C7</name>
    <dbReference type="NCBI Taxonomy" id="1330534"/>
    <lineage>
        <taxon>Bacteria</taxon>
        <taxon>Bacillati</taxon>
        <taxon>Bacillota</taxon>
        <taxon>Clostridia</taxon>
        <taxon>Eubacteriales</taxon>
        <taxon>Oscillospiraceae</taxon>
        <taxon>Ruminiclostridium</taxon>
    </lineage>
</organism>
<dbReference type="PANTHER" id="PTHR35795:SF1">
    <property type="entry name" value="BIS(5'-NUCLEOSYL)-TETRAPHOSPHATASE, SYMMETRICAL"/>
    <property type="match status" value="1"/>
</dbReference>
<proteinExistence type="predicted"/>
<dbReference type="SMART" id="SM00471">
    <property type="entry name" value="HDc"/>
    <property type="match status" value="1"/>
</dbReference>
<accession>U4R4H4</accession>
<dbReference type="InterPro" id="IPR006674">
    <property type="entry name" value="HD_domain"/>
</dbReference>
<dbReference type="CDD" id="cd00077">
    <property type="entry name" value="HDc"/>
    <property type="match status" value="1"/>
</dbReference>
<dbReference type="Pfam" id="PF13286">
    <property type="entry name" value="HD_assoc"/>
    <property type="match status" value="1"/>
</dbReference>
<dbReference type="EMBL" id="ATAY01000020">
    <property type="protein sequence ID" value="EPR13283.1"/>
    <property type="molecule type" value="Genomic_DNA"/>
</dbReference>
<keyword evidence="1 3" id="KW-0378">Hydrolase</keyword>
<dbReference type="Gene3D" id="1.10.3210.10">
    <property type="entry name" value="Hypothetical protein af1432"/>
    <property type="match status" value="1"/>
</dbReference>
<dbReference type="Proteomes" id="UP000016860">
    <property type="component" value="Unassembled WGS sequence"/>
</dbReference>
<dbReference type="PANTHER" id="PTHR35795">
    <property type="entry name" value="SLR1885 PROTEIN"/>
    <property type="match status" value="1"/>
</dbReference>
<gene>
    <name evidence="3" type="ORF">L323_05220</name>
</gene>
<dbReference type="InterPro" id="IPR026875">
    <property type="entry name" value="PHydrolase_assoc_dom"/>
</dbReference>
<dbReference type="GO" id="GO:0016787">
    <property type="term" value="F:hydrolase activity"/>
    <property type="evidence" value="ECO:0007669"/>
    <property type="project" value="UniProtKB-KW"/>
</dbReference>
<dbReference type="PATRIC" id="fig|1330534.3.peg.1047"/>
<dbReference type="InterPro" id="IPR051094">
    <property type="entry name" value="Diverse_Catalytic_Enzymes"/>
</dbReference>
<evidence type="ECO:0000313" key="3">
    <source>
        <dbReference type="EMBL" id="EPR13283.1"/>
    </source>
</evidence>